<keyword evidence="4" id="KW-1185">Reference proteome</keyword>
<evidence type="ECO:0000313" key="3">
    <source>
        <dbReference type="EMBL" id="CAB3406627.1"/>
    </source>
</evidence>
<dbReference type="EMBL" id="CADEPM010000005">
    <property type="protein sequence ID" value="CAB3406627.1"/>
    <property type="molecule type" value="Genomic_DNA"/>
</dbReference>
<accession>A0A8S1ESJ8</accession>
<feature type="compositionally biased region" description="Basic and acidic residues" evidence="1">
    <location>
        <begin position="77"/>
        <end position="96"/>
    </location>
</feature>
<comment type="caution">
    <text evidence="3">The sequence shown here is derived from an EMBL/GenBank/DDBJ whole genome shotgun (WGS) entry which is preliminary data.</text>
</comment>
<evidence type="ECO:0000313" key="4">
    <source>
        <dbReference type="Proteomes" id="UP000494206"/>
    </source>
</evidence>
<gene>
    <name evidence="3" type="ORF">CBOVIS_LOCUS8677</name>
</gene>
<sequence length="207" mass="23095">MGFIHGLTLLLFAAVLVAGFPVGNHDDKSTEGSIDDDDRVKRHTDSGEKTLEAMDLVHGIHKRSDEHHEPHRRHAEHHSGVPDNHHIDKRGEHHSDASPSRRLTRSTDQGHDEDELDDVVDDGDEEEEEEERDRRSLDEPLPTFASDVDDNAAKSVAVRVKRVSRAGSSHKARNFSKNRGNSKAGNANDNSNQPLDTSFNVLRTTNQ</sequence>
<feature type="chain" id="PRO_5035780728" evidence="2">
    <location>
        <begin position="20"/>
        <end position="207"/>
    </location>
</feature>
<feature type="compositionally biased region" description="Basic and acidic residues" evidence="1">
    <location>
        <begin position="38"/>
        <end position="52"/>
    </location>
</feature>
<evidence type="ECO:0000256" key="2">
    <source>
        <dbReference type="SAM" id="SignalP"/>
    </source>
</evidence>
<feature type="signal peptide" evidence="2">
    <location>
        <begin position="1"/>
        <end position="19"/>
    </location>
</feature>
<evidence type="ECO:0000256" key="1">
    <source>
        <dbReference type="SAM" id="MobiDB-lite"/>
    </source>
</evidence>
<name>A0A8S1ESJ8_9PELO</name>
<feature type="compositionally biased region" description="Acidic residues" evidence="1">
    <location>
        <begin position="111"/>
        <end position="131"/>
    </location>
</feature>
<proteinExistence type="predicted"/>
<feature type="compositionally biased region" description="Basic residues" evidence="1">
    <location>
        <begin position="159"/>
        <end position="176"/>
    </location>
</feature>
<protein>
    <submittedName>
        <fullName evidence="3">Uncharacterized protein</fullName>
    </submittedName>
</protein>
<feature type="compositionally biased region" description="Polar residues" evidence="1">
    <location>
        <begin position="177"/>
        <end position="207"/>
    </location>
</feature>
<reference evidence="3 4" key="1">
    <citation type="submission" date="2020-04" db="EMBL/GenBank/DDBJ databases">
        <authorList>
            <person name="Laetsch R D."/>
            <person name="Stevens L."/>
            <person name="Kumar S."/>
            <person name="Blaxter L. M."/>
        </authorList>
    </citation>
    <scope>NUCLEOTIDE SEQUENCE [LARGE SCALE GENOMIC DNA]</scope>
</reference>
<keyword evidence="2" id="KW-0732">Signal</keyword>
<organism evidence="3 4">
    <name type="scientific">Caenorhabditis bovis</name>
    <dbReference type="NCBI Taxonomy" id="2654633"/>
    <lineage>
        <taxon>Eukaryota</taxon>
        <taxon>Metazoa</taxon>
        <taxon>Ecdysozoa</taxon>
        <taxon>Nematoda</taxon>
        <taxon>Chromadorea</taxon>
        <taxon>Rhabditida</taxon>
        <taxon>Rhabditina</taxon>
        <taxon>Rhabditomorpha</taxon>
        <taxon>Rhabditoidea</taxon>
        <taxon>Rhabditidae</taxon>
        <taxon>Peloderinae</taxon>
        <taxon>Caenorhabditis</taxon>
    </lineage>
</organism>
<feature type="region of interest" description="Disordered" evidence="1">
    <location>
        <begin position="23"/>
        <end position="207"/>
    </location>
</feature>
<dbReference type="Proteomes" id="UP000494206">
    <property type="component" value="Unassembled WGS sequence"/>
</dbReference>
<dbReference type="AlphaFoldDB" id="A0A8S1ESJ8"/>